<dbReference type="InterPro" id="IPR020904">
    <property type="entry name" value="Sc_DH/Rdtase_CS"/>
</dbReference>
<protein>
    <submittedName>
        <fullName evidence="3">3-oxoacyl-[acyl-carrier protein] reductase</fullName>
    </submittedName>
</protein>
<dbReference type="InterPro" id="IPR036291">
    <property type="entry name" value="NAD(P)-bd_dom_sf"/>
</dbReference>
<dbReference type="PRINTS" id="PR00080">
    <property type="entry name" value="SDRFAMILY"/>
</dbReference>
<dbReference type="OrthoDB" id="9804774at2"/>
<keyword evidence="4" id="KW-1185">Reference proteome</keyword>
<dbReference type="SUPFAM" id="SSF51735">
    <property type="entry name" value="NAD(P)-binding Rossmann-fold domains"/>
    <property type="match status" value="2"/>
</dbReference>
<dbReference type="InterPro" id="IPR057326">
    <property type="entry name" value="KR_dom"/>
</dbReference>
<evidence type="ECO:0000313" key="4">
    <source>
        <dbReference type="Proteomes" id="UP000199305"/>
    </source>
</evidence>
<comment type="similarity">
    <text evidence="1">Belongs to the short-chain dehydrogenases/reductases (SDR) family.</text>
</comment>
<dbReference type="AlphaFoldDB" id="A0A1G8VA22"/>
<gene>
    <name evidence="3" type="ORF">SAMN05216212_0474</name>
</gene>
<reference evidence="4" key="1">
    <citation type="submission" date="2016-10" db="EMBL/GenBank/DDBJ databases">
        <authorList>
            <person name="Varghese N."/>
            <person name="Submissions S."/>
        </authorList>
    </citation>
    <scope>NUCLEOTIDE SEQUENCE [LARGE SCALE GENOMIC DNA]</scope>
    <source>
        <strain evidence="4">CGMCC 1.10658</strain>
    </source>
</reference>
<dbReference type="Gene3D" id="3.40.50.720">
    <property type="entry name" value="NAD(P)-binding Rossmann-like Domain"/>
    <property type="match status" value="2"/>
</dbReference>
<dbReference type="RefSeq" id="WP_091507497.1">
    <property type="nucleotide sequence ID" value="NZ_FNFH01000001.1"/>
</dbReference>
<dbReference type="PRINTS" id="PR00081">
    <property type="entry name" value="GDHRDH"/>
</dbReference>
<evidence type="ECO:0000313" key="3">
    <source>
        <dbReference type="EMBL" id="SDJ62921.1"/>
    </source>
</evidence>
<dbReference type="NCBIfam" id="NF006110">
    <property type="entry name" value="PRK08261.1"/>
    <property type="match status" value="1"/>
</dbReference>
<dbReference type="SMART" id="SM00822">
    <property type="entry name" value="PKS_KR"/>
    <property type="match status" value="1"/>
</dbReference>
<evidence type="ECO:0000259" key="2">
    <source>
        <dbReference type="SMART" id="SM00822"/>
    </source>
</evidence>
<organism evidence="3 4">
    <name type="scientific">Microbulbifer yueqingensis</name>
    <dbReference type="NCBI Taxonomy" id="658219"/>
    <lineage>
        <taxon>Bacteria</taxon>
        <taxon>Pseudomonadati</taxon>
        <taxon>Pseudomonadota</taxon>
        <taxon>Gammaproteobacteria</taxon>
        <taxon>Cellvibrionales</taxon>
        <taxon>Microbulbiferaceae</taxon>
        <taxon>Microbulbifer</taxon>
    </lineage>
</organism>
<evidence type="ECO:0000256" key="1">
    <source>
        <dbReference type="ARBA" id="ARBA00006484"/>
    </source>
</evidence>
<dbReference type="EMBL" id="FNFH01000001">
    <property type="protein sequence ID" value="SDJ62921.1"/>
    <property type="molecule type" value="Genomic_DNA"/>
</dbReference>
<proteinExistence type="inferred from homology"/>
<dbReference type="PANTHER" id="PTHR42760:SF78">
    <property type="entry name" value="3-OXOACYL-[ACYL-CARRIER-PROTEIN] REDUCTASE [NADH]"/>
    <property type="match status" value="1"/>
</dbReference>
<accession>A0A1G8VA22</accession>
<dbReference type="PROSITE" id="PS00061">
    <property type="entry name" value="ADH_SHORT"/>
    <property type="match status" value="1"/>
</dbReference>
<feature type="domain" description="Ketoreductase" evidence="2">
    <location>
        <begin position="213"/>
        <end position="389"/>
    </location>
</feature>
<dbReference type="FunFam" id="3.40.50.720:FF:000338">
    <property type="entry name" value="3-oxoacyl-ACP reductase FabG"/>
    <property type="match status" value="1"/>
</dbReference>
<dbReference type="InterPro" id="IPR002347">
    <property type="entry name" value="SDR_fam"/>
</dbReference>
<dbReference type="GO" id="GO:0016616">
    <property type="term" value="F:oxidoreductase activity, acting on the CH-OH group of donors, NAD or NADP as acceptor"/>
    <property type="evidence" value="ECO:0007669"/>
    <property type="project" value="UniProtKB-ARBA"/>
</dbReference>
<dbReference type="Proteomes" id="UP000199305">
    <property type="component" value="Unassembled WGS sequence"/>
</dbReference>
<dbReference type="Pfam" id="PF13561">
    <property type="entry name" value="adh_short_C2"/>
    <property type="match status" value="1"/>
</dbReference>
<name>A0A1G8VA22_9GAMM</name>
<dbReference type="STRING" id="658219.SAMN05216212_0474"/>
<sequence length="452" mass="46871">MPDRLQQLHSNPLTAWLARSAGLPNPVTLARADGPYSAELFAGKVAVLASVGDGYLEPGLRPILAAAGADVRQPGELAGDERCDILLVDASGCLAPGDYTELFEAVHPLARRIANNGRVLVLAPPVGSAESPAAAAAARGLEGFTRSLGKELGARGTTVNLAYVSRAAAERLEMLVRFFCGPQSAYVSGQALDVSADTAPPAAQPTEQVLAGKVALVTGAARGIGLATARRLRQEGATVVALDVPAAADDLAHVRGELEIESLALDITAADAPAQLGDFLREKFGGLDILVHNAGITRDKTLGKMQASQWQQVMEVNLEAVLGIDAALLEAGLVRDEARLVYLSSMSGIAGNFGQTNYATTKAALIGYVDALGRELAARGICANAVAPGFIETAMTGKMPFFTREVGRRLNSLKQGGEPRDVAELVCFLASPGAYGVNGNTIRVCGQALIGA</sequence>
<dbReference type="PANTHER" id="PTHR42760">
    <property type="entry name" value="SHORT-CHAIN DEHYDROGENASES/REDUCTASES FAMILY MEMBER"/>
    <property type="match status" value="1"/>
</dbReference>